<keyword evidence="5" id="KW-1185">Reference proteome</keyword>
<feature type="chain" id="PRO_5008109535" evidence="2">
    <location>
        <begin position="20"/>
        <end position="769"/>
    </location>
</feature>
<reference evidence="3" key="1">
    <citation type="submission" date="2009-11" db="EMBL/GenBank/DDBJ databases">
        <authorList>
            <consortium name="The Broad Institute Genome Sequencing Platform"/>
            <person name="Ward D."/>
            <person name="Feldgarden M."/>
            <person name="Earl A."/>
            <person name="Young S.K."/>
            <person name="Zeng Q."/>
            <person name="Koehrsen M."/>
            <person name="Alvarado L."/>
            <person name="Berlin A."/>
            <person name="Bochicchio J."/>
            <person name="Borenstein D."/>
            <person name="Chapman S.B."/>
            <person name="Chen Z."/>
            <person name="Engels R."/>
            <person name="Freedman E."/>
            <person name="Gellesch M."/>
            <person name="Goldberg J."/>
            <person name="Griggs A."/>
            <person name="Gujja S."/>
            <person name="Heilman E."/>
            <person name="Heiman D."/>
            <person name="Hepburn T."/>
            <person name="Howarth C."/>
            <person name="Jen D."/>
            <person name="Larson L."/>
            <person name="Lewis B."/>
            <person name="Mehta T."/>
            <person name="Park D."/>
            <person name="Pearson M."/>
            <person name="Roberts A."/>
            <person name="Saif S."/>
            <person name="Shea T."/>
            <person name="Shenoy N."/>
            <person name="Sisk P."/>
            <person name="Stolte C."/>
            <person name="Sykes S."/>
            <person name="Thomson T."/>
            <person name="Walk T."/>
            <person name="White J."/>
            <person name="Yandava C."/>
            <person name="Izard J."/>
            <person name="Baranova O.V."/>
            <person name="Blanton J.M."/>
            <person name="Tanner A.C."/>
            <person name="Dewhirst F.E."/>
            <person name="Haas B."/>
            <person name="Nusbaum C."/>
            <person name="Birren B."/>
        </authorList>
    </citation>
    <scope>NUCLEOTIDE SEQUENCE [LARGE SCALE GENOMIC DNA]</scope>
    <source>
        <strain evidence="3">1-1 BBBD Race 1</strain>
    </source>
</reference>
<keyword evidence="2" id="KW-0732">Signal</keyword>
<proteinExistence type="predicted"/>
<accession>A0A180G3Z1</accession>
<reference evidence="4" key="4">
    <citation type="submission" date="2025-05" db="UniProtKB">
        <authorList>
            <consortium name="EnsemblFungi"/>
        </authorList>
    </citation>
    <scope>IDENTIFICATION</scope>
    <source>
        <strain evidence="4">isolate 1-1 / race 1 (BBBD)</strain>
    </source>
</reference>
<name>A0A180G3Z1_PUCT1</name>
<dbReference type="EMBL" id="ADAS02000551">
    <property type="protein sequence ID" value="OAV87169.1"/>
    <property type="molecule type" value="Genomic_DNA"/>
</dbReference>
<organism evidence="3">
    <name type="scientific">Puccinia triticina (isolate 1-1 / race 1 (BBBD))</name>
    <name type="common">Brown leaf rust fungus</name>
    <dbReference type="NCBI Taxonomy" id="630390"/>
    <lineage>
        <taxon>Eukaryota</taxon>
        <taxon>Fungi</taxon>
        <taxon>Dikarya</taxon>
        <taxon>Basidiomycota</taxon>
        <taxon>Pucciniomycotina</taxon>
        <taxon>Pucciniomycetes</taxon>
        <taxon>Pucciniales</taxon>
        <taxon>Pucciniaceae</taxon>
        <taxon>Puccinia</taxon>
    </lineage>
</organism>
<feature type="compositionally biased region" description="Polar residues" evidence="1">
    <location>
        <begin position="87"/>
        <end position="108"/>
    </location>
</feature>
<evidence type="ECO:0000256" key="2">
    <source>
        <dbReference type="SAM" id="SignalP"/>
    </source>
</evidence>
<protein>
    <submittedName>
        <fullName evidence="3 4">Uncharacterized protein</fullName>
    </submittedName>
</protein>
<feature type="signal peptide" evidence="2">
    <location>
        <begin position="1"/>
        <end position="19"/>
    </location>
</feature>
<dbReference type="Proteomes" id="UP000005240">
    <property type="component" value="Unassembled WGS sequence"/>
</dbReference>
<evidence type="ECO:0000313" key="5">
    <source>
        <dbReference type="Proteomes" id="UP000005240"/>
    </source>
</evidence>
<reference evidence="4 5" key="3">
    <citation type="journal article" date="2017" name="G3 (Bethesda)">
        <title>Comparative analysis highlights variable genome content of wheat rusts and divergence of the mating loci.</title>
        <authorList>
            <person name="Cuomo C.A."/>
            <person name="Bakkeren G."/>
            <person name="Khalil H.B."/>
            <person name="Panwar V."/>
            <person name="Joly D."/>
            <person name="Linning R."/>
            <person name="Sakthikumar S."/>
            <person name="Song X."/>
            <person name="Adiconis X."/>
            <person name="Fan L."/>
            <person name="Goldberg J.M."/>
            <person name="Levin J.Z."/>
            <person name="Young S."/>
            <person name="Zeng Q."/>
            <person name="Anikster Y."/>
            <person name="Bruce M."/>
            <person name="Wang M."/>
            <person name="Yin C."/>
            <person name="McCallum B."/>
            <person name="Szabo L.J."/>
            <person name="Hulbert S."/>
            <person name="Chen X."/>
            <person name="Fellers J.P."/>
        </authorList>
    </citation>
    <scope>NUCLEOTIDE SEQUENCE</scope>
    <source>
        <strain evidence="5">Isolate 1-1 / race 1 (BBBD)</strain>
        <strain evidence="4">isolate 1-1 / race 1 (BBBD)</strain>
    </source>
</reference>
<evidence type="ECO:0000256" key="1">
    <source>
        <dbReference type="SAM" id="MobiDB-lite"/>
    </source>
</evidence>
<reference evidence="3" key="2">
    <citation type="submission" date="2016-05" db="EMBL/GenBank/DDBJ databases">
        <title>Comparative analysis highlights variable genome content of wheat rusts and divergence of the mating loci.</title>
        <authorList>
            <person name="Cuomo C.A."/>
            <person name="Bakkeren G."/>
            <person name="Szabo L."/>
            <person name="Khalil H."/>
            <person name="Joly D."/>
            <person name="Goldberg J."/>
            <person name="Young S."/>
            <person name="Zeng Q."/>
            <person name="Fellers J."/>
        </authorList>
    </citation>
    <scope>NUCLEOTIDE SEQUENCE [LARGE SCALE GENOMIC DNA]</scope>
    <source>
        <strain evidence="3">1-1 BBBD Race 1</strain>
    </source>
</reference>
<evidence type="ECO:0000313" key="3">
    <source>
        <dbReference type="EMBL" id="OAV87169.1"/>
    </source>
</evidence>
<gene>
    <name evidence="3" type="ORF">PTTG_12456</name>
</gene>
<feature type="region of interest" description="Disordered" evidence="1">
    <location>
        <begin position="740"/>
        <end position="769"/>
    </location>
</feature>
<dbReference type="OrthoDB" id="2510218at2759"/>
<feature type="region of interest" description="Disordered" evidence="1">
    <location>
        <begin position="77"/>
        <end position="131"/>
    </location>
</feature>
<evidence type="ECO:0000313" key="4">
    <source>
        <dbReference type="EnsemblFungi" id="PTTG_12456-t43_1-p1"/>
    </source>
</evidence>
<dbReference type="VEuPathDB" id="FungiDB:PTTG_12456"/>
<sequence>MQFFKLYLLAIGIICLSSCYHSRKINRLQARAIPDLVKDASATTHAPETMSAANRARENLDQAQSIGHSGSLCSNSPISGDPGFHGGTTNPEGSSIPHSEVPNAQSRSGADFSGSGGHVNPEGPNPAVVASPDKEKGLLSRIWSKIVGIPGSLKAALQRLVSGWKVTKYLVRAITRKPHDGAEIVRYETSRDTIGKYLALNARDLEVEPGKALDLKTLAKTLEEKFPLFSGEKDMLKEVLDYEEYLKNVKEYQLMVDGKDFSWIGPKKSWLSELPEEKLVANYKKSLPEIRESFEKLQGKKLTGQFQEEYDKAVDTISTSMPKSYSGIVKGHVAEHFADLFKEGGSKERIDLEKLASAREFQLKNKYLTKPEYLDLENVFQHLPPKLDMDAVVFRYAMVEGFDLLLEKIRPALKQVLQNKAQAEISEVVTKGLTPSTKEESLLSIASQDKEWRETAYMKFYATTTGPTEAFKRLKESPTRNEIIRHAVNKNLGSLKFLEPVEVNKLRQAPDLQTFKAMLKSHAQKTPKEHSADLKTLENMSDEAGKSYQVNLPLLHELKRRGTIGDELMQAAKGNKKDFFKMLGEEKEFTAHVIKQFETDLNSHIEGLSPGAAQDMSEEAANRVAESQVKQIDQEAKSNYLTTDAFQKPNSFQFDKALKEYDPKLNKFNPKPTDKHTLAQSYIDTIINRQPLGSTRIVSKADIARNLADKIYRSEAILYQKIPEIGEYFESIIKSKGHITAPVHSDKPPSLQEPIRIASSTKPEPQIAA</sequence>
<dbReference type="AlphaFoldDB" id="A0A180G3Z1"/>
<dbReference type="EnsemblFungi" id="PTTG_12456-t43_1">
    <property type="protein sequence ID" value="PTTG_12456-t43_1-p1"/>
    <property type="gene ID" value="PTTG_12456"/>
</dbReference>